<name>A0ABT0JRU8_9ACTN</name>
<evidence type="ECO:0000313" key="10">
    <source>
        <dbReference type="EMBL" id="MCK9874256.1"/>
    </source>
</evidence>
<evidence type="ECO:0000256" key="6">
    <source>
        <dbReference type="ARBA" id="ARBA00023136"/>
    </source>
</evidence>
<dbReference type="InterPro" id="IPR036640">
    <property type="entry name" value="ABC1_TM_sf"/>
</dbReference>
<dbReference type="PROSITE" id="PS00211">
    <property type="entry name" value="ABC_TRANSPORTER_1"/>
    <property type="match status" value="1"/>
</dbReference>
<dbReference type="InterPro" id="IPR011527">
    <property type="entry name" value="ABC1_TM_dom"/>
</dbReference>
<feature type="transmembrane region" description="Helical" evidence="7">
    <location>
        <begin position="53"/>
        <end position="70"/>
    </location>
</feature>
<dbReference type="Pfam" id="PF00005">
    <property type="entry name" value="ABC_tran"/>
    <property type="match status" value="1"/>
</dbReference>
<keyword evidence="6 7" id="KW-0472">Membrane</keyword>
<dbReference type="Proteomes" id="UP001201873">
    <property type="component" value="Unassembled WGS sequence"/>
</dbReference>
<evidence type="ECO:0000256" key="4">
    <source>
        <dbReference type="ARBA" id="ARBA00022840"/>
    </source>
</evidence>
<evidence type="ECO:0000256" key="1">
    <source>
        <dbReference type="ARBA" id="ARBA00004651"/>
    </source>
</evidence>
<feature type="transmembrane region" description="Helical" evidence="7">
    <location>
        <begin position="239"/>
        <end position="260"/>
    </location>
</feature>
<dbReference type="PROSITE" id="PS50893">
    <property type="entry name" value="ABC_TRANSPORTER_2"/>
    <property type="match status" value="1"/>
</dbReference>
<dbReference type="Gene3D" id="3.40.50.300">
    <property type="entry name" value="P-loop containing nucleotide triphosphate hydrolases"/>
    <property type="match status" value="1"/>
</dbReference>
<dbReference type="SUPFAM" id="SSF90123">
    <property type="entry name" value="ABC transporter transmembrane region"/>
    <property type="match status" value="1"/>
</dbReference>
<feature type="transmembrane region" description="Helical" evidence="7">
    <location>
        <begin position="131"/>
        <end position="150"/>
    </location>
</feature>
<dbReference type="InterPro" id="IPR017871">
    <property type="entry name" value="ABC_transporter-like_CS"/>
</dbReference>
<keyword evidence="11" id="KW-1185">Reference proteome</keyword>
<evidence type="ECO:0000256" key="5">
    <source>
        <dbReference type="ARBA" id="ARBA00022989"/>
    </source>
</evidence>
<dbReference type="InterPro" id="IPR027417">
    <property type="entry name" value="P-loop_NTPase"/>
</dbReference>
<evidence type="ECO:0000256" key="7">
    <source>
        <dbReference type="SAM" id="Phobius"/>
    </source>
</evidence>
<proteinExistence type="predicted"/>
<dbReference type="Pfam" id="PF00664">
    <property type="entry name" value="ABC_membrane"/>
    <property type="match status" value="1"/>
</dbReference>
<gene>
    <name evidence="10" type="ORF">MXD59_00395</name>
</gene>
<dbReference type="GO" id="GO:0005524">
    <property type="term" value="F:ATP binding"/>
    <property type="evidence" value="ECO:0007669"/>
    <property type="project" value="UniProtKB-KW"/>
</dbReference>
<dbReference type="PROSITE" id="PS50929">
    <property type="entry name" value="ABC_TM1F"/>
    <property type="match status" value="1"/>
</dbReference>
<dbReference type="InterPro" id="IPR003593">
    <property type="entry name" value="AAA+_ATPase"/>
</dbReference>
<keyword evidence="3" id="KW-0547">Nucleotide-binding</keyword>
<accession>A0ABT0JRU8</accession>
<dbReference type="InterPro" id="IPR003439">
    <property type="entry name" value="ABC_transporter-like_ATP-bd"/>
</dbReference>
<comment type="subcellular location">
    <subcellularLocation>
        <location evidence="1">Cell membrane</location>
        <topology evidence="1">Multi-pass membrane protein</topology>
    </subcellularLocation>
</comment>
<dbReference type="SUPFAM" id="SSF52540">
    <property type="entry name" value="P-loop containing nucleoside triphosphate hydrolases"/>
    <property type="match status" value="1"/>
</dbReference>
<evidence type="ECO:0000259" key="9">
    <source>
        <dbReference type="PROSITE" id="PS50929"/>
    </source>
</evidence>
<feature type="domain" description="ABC transporter" evidence="8">
    <location>
        <begin position="332"/>
        <end position="584"/>
    </location>
</feature>
<comment type="caution">
    <text evidence="10">The sequence shown here is derived from an EMBL/GenBank/DDBJ whole genome shotgun (WGS) entry which is preliminary data.</text>
</comment>
<dbReference type="Gene3D" id="1.20.1560.10">
    <property type="entry name" value="ABC transporter type 1, transmembrane domain"/>
    <property type="match status" value="1"/>
</dbReference>
<evidence type="ECO:0000256" key="2">
    <source>
        <dbReference type="ARBA" id="ARBA00022692"/>
    </source>
</evidence>
<feature type="transmembrane region" description="Helical" evidence="7">
    <location>
        <begin position="20"/>
        <end position="41"/>
    </location>
</feature>
<keyword evidence="2 7" id="KW-0812">Transmembrane</keyword>
<organism evidence="10 11">
    <name type="scientific">Frankia umida</name>
    <dbReference type="NCBI Taxonomy" id="573489"/>
    <lineage>
        <taxon>Bacteria</taxon>
        <taxon>Bacillati</taxon>
        <taxon>Actinomycetota</taxon>
        <taxon>Actinomycetes</taxon>
        <taxon>Frankiales</taxon>
        <taxon>Frankiaceae</taxon>
        <taxon>Frankia</taxon>
    </lineage>
</organism>
<dbReference type="RefSeq" id="WP_248822958.1">
    <property type="nucleotide sequence ID" value="NZ_JALKFT010000001.1"/>
</dbReference>
<evidence type="ECO:0000313" key="11">
    <source>
        <dbReference type="Proteomes" id="UP001201873"/>
    </source>
</evidence>
<dbReference type="PANTHER" id="PTHR24221">
    <property type="entry name" value="ATP-BINDING CASSETTE SUB-FAMILY B"/>
    <property type="match status" value="1"/>
</dbReference>
<feature type="domain" description="ABC transmembrane type-1" evidence="9">
    <location>
        <begin position="20"/>
        <end position="301"/>
    </location>
</feature>
<feature type="transmembrane region" description="Helical" evidence="7">
    <location>
        <begin position="156"/>
        <end position="174"/>
    </location>
</feature>
<sequence length="615" mass="64880">MIRRLFALLGPEHRGELRRLLGWLVAAAALQGVAFVLLVPILRALLGDDPDSVWPWVIALAGVTLGYGVAHQIGLLASANAGAGLSRTVHHRIGTKVAALPLGWFSADRTAAVNQLATRDVMDVMGVFAHLLRPLLTGFVTPAVVVALMYAFDWRLALAATLTIPVLAVVYRWASRLSRAADVASDEAQVSAGARILEFARAQRVLRVFGRGPAGSAARMLDDALVRQREAGYRQLSRAVPGLIGFAVAVQAAFTVLIVVGTDLALGGSLDAPTLLALLVLAARFVEPLTEAAVLGTEVQKADRAVARIEHLLAVPQLPEPAAPRHPTSTTIEFDSVVFSYPPALVHPPAPVEGSPADVEAGRRVLSGVSARLPAGTTTALVGPSGAGKTTVTRLIARFFDVDSGAVRIGGVDVRQIATDELMSLVSVVFQHVYLFEGTIEDNIRVGRPDATDADVRAAARLARVEEIADRLPDGWNTRVGEGGSTLSGGERQRVSIARAILKNAPIVLLDEATSALDPENEQAVTEALSALRAGRTVLVIAHRLGTVTQADQILVLDQGVIAEAGTHAQLIGAGGRYAAFWKRRRAAAGWRIAPVGVTPDPTATLARLPRASTP</sequence>
<protein>
    <submittedName>
        <fullName evidence="10">ABC transporter ATP-binding protein/permease</fullName>
    </submittedName>
</protein>
<dbReference type="PANTHER" id="PTHR24221:SF654">
    <property type="entry name" value="ATP-BINDING CASSETTE SUB-FAMILY B MEMBER 6"/>
    <property type="match status" value="1"/>
</dbReference>
<evidence type="ECO:0000256" key="3">
    <source>
        <dbReference type="ARBA" id="ARBA00022741"/>
    </source>
</evidence>
<keyword evidence="5 7" id="KW-1133">Transmembrane helix</keyword>
<dbReference type="InterPro" id="IPR039421">
    <property type="entry name" value="Type_1_exporter"/>
</dbReference>
<dbReference type="EMBL" id="JALKFT010000001">
    <property type="protein sequence ID" value="MCK9874256.1"/>
    <property type="molecule type" value="Genomic_DNA"/>
</dbReference>
<keyword evidence="4 10" id="KW-0067">ATP-binding</keyword>
<dbReference type="SMART" id="SM00382">
    <property type="entry name" value="AAA"/>
    <property type="match status" value="1"/>
</dbReference>
<evidence type="ECO:0000259" key="8">
    <source>
        <dbReference type="PROSITE" id="PS50893"/>
    </source>
</evidence>
<reference evidence="10 11" key="1">
    <citation type="submission" date="2022-04" db="EMBL/GenBank/DDBJ databases">
        <title>Genome diversity in the genus Frankia.</title>
        <authorList>
            <person name="Carlos-Shanley C."/>
            <person name="Hahn D."/>
        </authorList>
    </citation>
    <scope>NUCLEOTIDE SEQUENCE [LARGE SCALE GENOMIC DNA]</scope>
    <source>
        <strain evidence="10 11">Ag45/Mut15</strain>
    </source>
</reference>